<comment type="caution">
    <text evidence="8">The sequence shown here is derived from an EMBL/GenBank/DDBJ whole genome shotgun (WGS) entry which is preliminary data.</text>
</comment>
<dbReference type="InterPro" id="IPR031357">
    <property type="entry name" value="Stealth_CR3"/>
</dbReference>
<evidence type="ECO:0000313" key="8">
    <source>
        <dbReference type="EMBL" id="GGA92794.1"/>
    </source>
</evidence>
<dbReference type="InterPro" id="IPR021520">
    <property type="entry name" value="Stealth_CR2"/>
</dbReference>
<feature type="domain" description="Stealth protein CR1 conserved region 1" evidence="5">
    <location>
        <begin position="219"/>
        <end position="246"/>
    </location>
</feature>
<reference evidence="8" key="1">
    <citation type="journal article" date="2014" name="Int. J. Syst. Evol. Microbiol.">
        <title>Complete genome sequence of Corynebacterium casei LMG S-19264T (=DSM 44701T), isolated from a smear-ripened cheese.</title>
        <authorList>
            <consortium name="US DOE Joint Genome Institute (JGI-PGF)"/>
            <person name="Walter F."/>
            <person name="Albersmeier A."/>
            <person name="Kalinowski J."/>
            <person name="Ruckert C."/>
        </authorList>
    </citation>
    <scope>NUCLEOTIDE SEQUENCE</scope>
    <source>
        <strain evidence="8">CGMCC 1.12813</strain>
    </source>
</reference>
<comment type="similarity">
    <text evidence="1">Belongs to the stealth family.</text>
</comment>
<dbReference type="InterPro" id="IPR031358">
    <property type="entry name" value="Stealth_CR1"/>
</dbReference>
<sequence>MLDYSCPVSKNLEAAKSGRADVTAVPSSWPRTLSRGDVVLHKGQLSLINDQLTPHESMIADLLFVKRVLDDAGLEYLLVRGNDERPVIAVDWKQRSVLQDALAVAMATEPFYAKTVDPNAGPALFIADGRLSTDDKARVFRLFRPRVEPLGRLRYGASTGIQLELWSFTETEIIAPVENSLTRTVIPRSELVESTVERYGTVWRTAEPMFNRLASDITFDIDIVFSWVDGTDLEFQRARARRMQSYVVGEGDDHEARFRQIDELRYALRSVYVFAPWIRRIFIATDSPTPHWLADHPKVTVVRSEEFFSDPSVLPTHNSQAVESQLHHIPGLAEHFLYSNDDMFFGRPVTPDMFFSPGGITRFIEAETRIGLGTSAPERSGFENAARVNRNVLFERFGVTITRHLEHSAAPLRKSVLAELEREFPEEFKRTAANAFRNRADISVTNSLYHYYALVTGRAVAQTDARVRYVDTTTRAGLKMMESLIKKRSFDMFCLNDGSFPEVDGEVRSDAVKAFLNRYFPIVAPWEKKASEIDSQAG</sequence>
<dbReference type="Pfam" id="PF11380">
    <property type="entry name" value="Stealth_CR2"/>
    <property type="match status" value="1"/>
</dbReference>
<feature type="domain" description="Stealth protein CR2 conserved region 2" evidence="4">
    <location>
        <begin position="257"/>
        <end position="361"/>
    </location>
</feature>
<evidence type="ECO:0000259" key="5">
    <source>
        <dbReference type="Pfam" id="PF17101"/>
    </source>
</evidence>
<dbReference type="InterPro" id="IPR031356">
    <property type="entry name" value="Stealth_CR4"/>
</dbReference>
<dbReference type="EMBL" id="BMGB01000001">
    <property type="protein sequence ID" value="GGA92794.1"/>
    <property type="molecule type" value="Genomic_DNA"/>
</dbReference>
<proteinExistence type="inferred from homology"/>
<evidence type="ECO:0000256" key="2">
    <source>
        <dbReference type="ARBA" id="ARBA00022679"/>
    </source>
</evidence>
<dbReference type="GO" id="GO:0016772">
    <property type="term" value="F:transferase activity, transferring phosphorus-containing groups"/>
    <property type="evidence" value="ECO:0007669"/>
    <property type="project" value="InterPro"/>
</dbReference>
<evidence type="ECO:0000259" key="7">
    <source>
        <dbReference type="Pfam" id="PF17103"/>
    </source>
</evidence>
<organism evidence="8 9">
    <name type="scientific">Conyzicola nivalis</name>
    <dbReference type="NCBI Taxonomy" id="1477021"/>
    <lineage>
        <taxon>Bacteria</taxon>
        <taxon>Bacillati</taxon>
        <taxon>Actinomycetota</taxon>
        <taxon>Actinomycetes</taxon>
        <taxon>Micrococcales</taxon>
        <taxon>Microbacteriaceae</taxon>
        <taxon>Conyzicola</taxon>
    </lineage>
</organism>
<feature type="domain" description="Stealth protein CR3 conserved region 3" evidence="6">
    <location>
        <begin position="407"/>
        <end position="453"/>
    </location>
</feature>
<evidence type="ECO:0000256" key="1">
    <source>
        <dbReference type="ARBA" id="ARBA00007583"/>
    </source>
</evidence>
<dbReference type="PANTHER" id="PTHR24045">
    <property type="match status" value="1"/>
</dbReference>
<evidence type="ECO:0000259" key="6">
    <source>
        <dbReference type="Pfam" id="PF17102"/>
    </source>
</evidence>
<evidence type="ECO:0000259" key="4">
    <source>
        <dbReference type="Pfam" id="PF11380"/>
    </source>
</evidence>
<dbReference type="Proteomes" id="UP000606922">
    <property type="component" value="Unassembled WGS sequence"/>
</dbReference>
<evidence type="ECO:0000313" key="9">
    <source>
        <dbReference type="Proteomes" id="UP000606922"/>
    </source>
</evidence>
<keyword evidence="9" id="KW-1185">Reference proteome</keyword>
<dbReference type="Pfam" id="PF17102">
    <property type="entry name" value="Stealth_CR3"/>
    <property type="match status" value="1"/>
</dbReference>
<dbReference type="PANTHER" id="PTHR24045:SF0">
    <property type="entry name" value="N-ACETYLGLUCOSAMINE-1-PHOSPHOTRANSFERASE SUBUNITS ALPHA_BETA"/>
    <property type="match status" value="1"/>
</dbReference>
<evidence type="ECO:0000256" key="3">
    <source>
        <dbReference type="ARBA" id="ARBA00023169"/>
    </source>
</evidence>
<dbReference type="Pfam" id="PF17101">
    <property type="entry name" value="Stealth_CR1"/>
    <property type="match status" value="1"/>
</dbReference>
<dbReference type="AlphaFoldDB" id="A0A916WEV0"/>
<gene>
    <name evidence="8" type="primary">cpsY</name>
    <name evidence="8" type="ORF">GCM10010979_04210</name>
</gene>
<accession>A0A916WEV0</accession>
<dbReference type="InterPro" id="IPR047141">
    <property type="entry name" value="Stealth"/>
</dbReference>
<keyword evidence="2" id="KW-0808">Transferase</keyword>
<dbReference type="Pfam" id="PF17103">
    <property type="entry name" value="Stealth_CR4"/>
    <property type="match status" value="1"/>
</dbReference>
<reference evidence="8" key="2">
    <citation type="submission" date="2020-09" db="EMBL/GenBank/DDBJ databases">
        <authorList>
            <person name="Sun Q."/>
            <person name="Zhou Y."/>
        </authorList>
    </citation>
    <scope>NUCLEOTIDE SEQUENCE</scope>
    <source>
        <strain evidence="8">CGMCC 1.12813</strain>
    </source>
</reference>
<name>A0A916WEV0_9MICO</name>
<dbReference type="GO" id="GO:0000271">
    <property type="term" value="P:polysaccharide biosynthetic process"/>
    <property type="evidence" value="ECO:0007669"/>
    <property type="project" value="UniProtKB-KW"/>
</dbReference>
<feature type="domain" description="Stealth protein CR4 conserved region 4" evidence="7">
    <location>
        <begin position="485"/>
        <end position="531"/>
    </location>
</feature>
<protein>
    <submittedName>
        <fullName evidence="8">Exopolysaccharide phosphotransferase CpsY</fullName>
    </submittedName>
</protein>
<keyword evidence="3" id="KW-0270">Exopolysaccharide synthesis</keyword>